<dbReference type="InterPro" id="IPR050468">
    <property type="entry name" value="Cuticle_Struct_Prot"/>
</dbReference>
<feature type="chain" id="PRO_5038259454" evidence="4">
    <location>
        <begin position="19"/>
        <end position="155"/>
    </location>
</feature>
<dbReference type="GO" id="GO:0062129">
    <property type="term" value="C:chitin-based extracellular matrix"/>
    <property type="evidence" value="ECO:0007669"/>
    <property type="project" value="TreeGrafter"/>
</dbReference>
<gene>
    <name evidence="5" type="ORF">SSS_2622</name>
</gene>
<organism evidence="5">
    <name type="scientific">Sarcoptes scabiei</name>
    <name type="common">Itch mite</name>
    <name type="synonym">Acarus scabiei</name>
    <dbReference type="NCBI Taxonomy" id="52283"/>
    <lineage>
        <taxon>Eukaryota</taxon>
        <taxon>Metazoa</taxon>
        <taxon>Ecdysozoa</taxon>
        <taxon>Arthropoda</taxon>
        <taxon>Chelicerata</taxon>
        <taxon>Arachnida</taxon>
        <taxon>Acari</taxon>
        <taxon>Acariformes</taxon>
        <taxon>Sarcoptiformes</taxon>
        <taxon>Astigmata</taxon>
        <taxon>Psoroptidia</taxon>
        <taxon>Sarcoptoidea</taxon>
        <taxon>Sarcoptidae</taxon>
        <taxon>Sarcoptinae</taxon>
        <taxon>Sarcoptes</taxon>
    </lineage>
</organism>
<name>A0A834RJW9_SARSC</name>
<evidence type="ECO:0000313" key="7">
    <source>
        <dbReference type="Proteomes" id="UP000070412"/>
    </source>
</evidence>
<dbReference type="InterPro" id="IPR000618">
    <property type="entry name" value="Insect_cuticle"/>
</dbReference>
<proteinExistence type="predicted"/>
<feature type="region of interest" description="Disordered" evidence="3">
    <location>
        <begin position="130"/>
        <end position="155"/>
    </location>
</feature>
<protein>
    <submittedName>
        <fullName evidence="5">Cuticle protein 16.8</fullName>
    </submittedName>
</protein>
<dbReference type="PANTHER" id="PTHR10380">
    <property type="entry name" value="CUTICLE PROTEIN"/>
    <property type="match status" value="1"/>
</dbReference>
<feature type="signal peptide" evidence="4">
    <location>
        <begin position="1"/>
        <end position="18"/>
    </location>
</feature>
<dbReference type="GO" id="GO:0008010">
    <property type="term" value="F:structural constituent of chitin-based larval cuticle"/>
    <property type="evidence" value="ECO:0007669"/>
    <property type="project" value="TreeGrafter"/>
</dbReference>
<dbReference type="Gene3D" id="3.10.50.10">
    <property type="match status" value="1"/>
</dbReference>
<evidence type="ECO:0000256" key="2">
    <source>
        <dbReference type="PROSITE-ProRule" id="PRU00497"/>
    </source>
</evidence>
<evidence type="ECO:0000256" key="4">
    <source>
        <dbReference type="SAM" id="SignalP"/>
    </source>
</evidence>
<dbReference type="EnsemblMetazoa" id="SSS_2622s_mrna">
    <property type="protein sequence ID" value="KAF7495488.1"/>
    <property type="gene ID" value="SSS_2622"/>
</dbReference>
<evidence type="ECO:0000313" key="5">
    <source>
        <dbReference type="EMBL" id="KAF7495488.1"/>
    </source>
</evidence>
<keyword evidence="4" id="KW-0732">Signal</keyword>
<dbReference type="AlphaFoldDB" id="A0A834RJW9"/>
<evidence type="ECO:0000256" key="1">
    <source>
        <dbReference type="ARBA" id="ARBA00022460"/>
    </source>
</evidence>
<dbReference type="PANTHER" id="PTHR10380:SF235">
    <property type="entry name" value="CUTICULAR PROTEIN 73D, ISOFORM B"/>
    <property type="match status" value="1"/>
</dbReference>
<dbReference type="InterPro" id="IPR029070">
    <property type="entry name" value="Chitinase_insertion_sf"/>
</dbReference>
<evidence type="ECO:0000313" key="6">
    <source>
        <dbReference type="EnsemblMetazoa" id="KAF7495488.1"/>
    </source>
</evidence>
<reference evidence="7" key="1">
    <citation type="journal article" date="2020" name="PLoS Negl. Trop. Dis.">
        <title>High-quality nuclear genome for Sarcoptes scabiei-A critical resource for a neglected parasite.</title>
        <authorList>
            <person name="Korhonen P.K."/>
            <person name="Gasser R.B."/>
            <person name="Ma G."/>
            <person name="Wang T."/>
            <person name="Stroehlein A.J."/>
            <person name="Young N.D."/>
            <person name="Ang C.S."/>
            <person name="Fernando D.D."/>
            <person name="Lu H.C."/>
            <person name="Taylor S."/>
            <person name="Reynolds S.L."/>
            <person name="Mofiz E."/>
            <person name="Najaraj S.H."/>
            <person name="Gowda H."/>
            <person name="Madugundu A."/>
            <person name="Renuse S."/>
            <person name="Holt D."/>
            <person name="Pandey A."/>
            <person name="Papenfuss A.T."/>
            <person name="Fischer K."/>
        </authorList>
    </citation>
    <scope>NUCLEOTIDE SEQUENCE [LARGE SCALE GENOMIC DNA]</scope>
</reference>
<dbReference type="Pfam" id="PF00379">
    <property type="entry name" value="Chitin_bind_4"/>
    <property type="match status" value="1"/>
</dbReference>
<dbReference type="InterPro" id="IPR031311">
    <property type="entry name" value="CHIT_BIND_RR_consensus"/>
</dbReference>
<dbReference type="Proteomes" id="UP000070412">
    <property type="component" value="Unassembled WGS sequence"/>
</dbReference>
<reference evidence="6" key="3">
    <citation type="submission" date="2022-06" db="UniProtKB">
        <authorList>
            <consortium name="EnsemblMetazoa"/>
        </authorList>
    </citation>
    <scope>IDENTIFICATION</scope>
</reference>
<dbReference type="PROSITE" id="PS51155">
    <property type="entry name" value="CHIT_BIND_RR_2"/>
    <property type="match status" value="1"/>
</dbReference>
<keyword evidence="7" id="KW-1185">Reference proteome</keyword>
<dbReference type="EMBL" id="WVUK01000048">
    <property type="protein sequence ID" value="KAF7495488.1"/>
    <property type="molecule type" value="Genomic_DNA"/>
</dbReference>
<reference evidence="5" key="2">
    <citation type="submission" date="2020-01" db="EMBL/GenBank/DDBJ databases">
        <authorList>
            <person name="Korhonen P.K.K."/>
            <person name="Guangxu M.G."/>
            <person name="Wang T.W."/>
            <person name="Stroehlein A.J.S."/>
            <person name="Young N.D."/>
            <person name="Ang C.-S.A."/>
            <person name="Fernando D.W.F."/>
            <person name="Lu H.L."/>
            <person name="Taylor S.T."/>
            <person name="Ehtesham M.E.M."/>
            <person name="Najaraj S.H.N."/>
            <person name="Harsha G.H.G."/>
            <person name="Madugundu A.M."/>
            <person name="Renuse S.R."/>
            <person name="Holt D.H."/>
            <person name="Pandey A.P."/>
            <person name="Papenfuss A.P."/>
            <person name="Gasser R.B.G."/>
            <person name="Fischer K.F."/>
        </authorList>
    </citation>
    <scope>NUCLEOTIDE SEQUENCE</scope>
    <source>
        <strain evidence="5">SSS_KF_BRIS2020</strain>
    </source>
</reference>
<keyword evidence="1 2" id="KW-0193">Cuticle</keyword>
<evidence type="ECO:0000256" key="3">
    <source>
        <dbReference type="SAM" id="MobiDB-lite"/>
    </source>
</evidence>
<sequence>MTKPVVIVLAALILMVSSQPIHRAIDFGGALGPLATGYHRQPKQPQVQIVPNQSFQPSQPLVLEKEEESPKPFSYSYDTVDELGNRMGRQESGDGSGTVTGFYSYQDINGMARIVRYIADASGFRAQIQTNEPGTETSNPADAEIISSQPSVHKS</sequence>
<dbReference type="PROSITE" id="PS00233">
    <property type="entry name" value="CHIT_BIND_RR_1"/>
    <property type="match status" value="1"/>
</dbReference>
<accession>A0A834RJW9</accession>
<dbReference type="OrthoDB" id="6515429at2759"/>